<dbReference type="InterPro" id="IPR025695">
    <property type="entry name" value="DoxX-like"/>
</dbReference>
<evidence type="ECO:0000313" key="5">
    <source>
        <dbReference type="Proteomes" id="UP001154255"/>
    </source>
</evidence>
<evidence type="ECO:0000313" key="3">
    <source>
        <dbReference type="EMBL" id="CAI3939470.1"/>
    </source>
</evidence>
<dbReference type="EMBL" id="CAMXCS010000002">
    <property type="protein sequence ID" value="CAI3944040.1"/>
    <property type="molecule type" value="Genomic_DNA"/>
</dbReference>
<feature type="transmembrane region" description="Helical" evidence="1">
    <location>
        <begin position="319"/>
        <end position="341"/>
    </location>
</feature>
<dbReference type="Proteomes" id="UP001154255">
    <property type="component" value="Unassembled WGS sequence"/>
</dbReference>
<dbReference type="Gene3D" id="3.40.50.720">
    <property type="entry name" value="NAD(P)-binding Rossmann-like Domain"/>
    <property type="match status" value="1"/>
</dbReference>
<dbReference type="Pfam" id="PF13460">
    <property type="entry name" value="NAD_binding_10"/>
    <property type="match status" value="1"/>
</dbReference>
<dbReference type="PANTHER" id="PTHR12126">
    <property type="entry name" value="NADH-UBIQUINONE OXIDOREDUCTASE 39 KDA SUBUNIT-RELATED"/>
    <property type="match status" value="1"/>
</dbReference>
<dbReference type="Proteomes" id="UP001154259">
    <property type="component" value="Unassembled WGS sequence"/>
</dbReference>
<dbReference type="InterPro" id="IPR016040">
    <property type="entry name" value="NAD(P)-bd_dom"/>
</dbReference>
<name>A0A9W4X6R3_9PROT</name>
<feature type="transmembrane region" description="Helical" evidence="1">
    <location>
        <begin position="419"/>
        <end position="436"/>
    </location>
</feature>
<accession>A0A9W4X6R3</accession>
<feature type="domain" description="NAD(P)-binding" evidence="2">
    <location>
        <begin position="16"/>
        <end position="159"/>
    </location>
</feature>
<dbReference type="AlphaFoldDB" id="A0A9W4X6R3"/>
<dbReference type="GO" id="GO:0044877">
    <property type="term" value="F:protein-containing complex binding"/>
    <property type="evidence" value="ECO:0007669"/>
    <property type="project" value="TreeGrafter"/>
</dbReference>
<dbReference type="InterPro" id="IPR051207">
    <property type="entry name" value="ComplexI_NDUFA9_subunit"/>
</dbReference>
<keyword evidence="1" id="KW-1133">Transmembrane helix</keyword>
<organism evidence="3 5">
    <name type="scientific">Commensalibacter communis</name>
    <dbReference type="NCBI Taxonomy" id="2972786"/>
    <lineage>
        <taxon>Bacteria</taxon>
        <taxon>Pseudomonadati</taxon>
        <taxon>Pseudomonadota</taxon>
        <taxon>Alphaproteobacteria</taxon>
        <taxon>Acetobacterales</taxon>
        <taxon>Acetobacteraceae</taxon>
    </lineage>
</organism>
<dbReference type="PANTHER" id="PTHR12126:SF11">
    <property type="entry name" value="NADH DEHYDROGENASE [UBIQUINONE] 1 ALPHA SUBCOMPLEX SUBUNIT 9, MITOCHONDRIAL"/>
    <property type="match status" value="1"/>
</dbReference>
<evidence type="ECO:0000313" key="6">
    <source>
        <dbReference type="Proteomes" id="UP001154259"/>
    </source>
</evidence>
<evidence type="ECO:0000256" key="1">
    <source>
        <dbReference type="SAM" id="Phobius"/>
    </source>
</evidence>
<dbReference type="InterPro" id="IPR036291">
    <property type="entry name" value="NAD(P)-bd_dom_sf"/>
</dbReference>
<keyword evidence="1" id="KW-0812">Transmembrane</keyword>
<gene>
    <name evidence="4" type="ORF">R53529_LOCUS1291</name>
    <name evidence="3" type="ORF">R53530_LOCUS1143</name>
</gene>
<comment type="caution">
    <text evidence="3">The sequence shown here is derived from an EMBL/GenBank/DDBJ whole genome shotgun (WGS) entry which is preliminary data.</text>
</comment>
<dbReference type="SUPFAM" id="SSF51735">
    <property type="entry name" value="NAD(P)-binding Rossmann-fold domains"/>
    <property type="match status" value="1"/>
</dbReference>
<sequence length="439" mass="48139">MTCNPKEKMMKICVLGGTGFIGSHIVSTLIAENHQVVIGCRDAERAKMIFPDAQCFKIIAGISSSQQFVEALQSCDAVINTIGVLGKPGTTLANDAHIQLIETLIAACKQTNINRIVHISALSLEENITSEYADTKLKGEQLLCQSNIESIILRASFVYSTGSYGGSSALRGLCAMPFAALLPNGGKQKFQPLWAFDLAKIALKACTSSLPAEQNFQTLSIAGPETLNFANILQKTRRWLGINPCKIISMPLIGAKIMGKIGDYFPLWGFSTAVVSQLNTDFIIPEEQKNSLGINMRSMDKVYQTHPSFVQDRWHSKLFLARPLLALFLALIWLGSAIAGFMTTPEHLRTILPQFIAASPFSLYLVYLFSIIDVYFAVKILLGKWSNKLWLSQLALVILYTVGLTVVSPALWFDLFGSLLKNIAVIGLIGIMLSIANDR</sequence>
<evidence type="ECO:0000259" key="2">
    <source>
        <dbReference type="Pfam" id="PF13460"/>
    </source>
</evidence>
<feature type="transmembrane region" description="Helical" evidence="1">
    <location>
        <begin position="394"/>
        <end position="413"/>
    </location>
</feature>
<keyword evidence="6" id="KW-1185">Reference proteome</keyword>
<protein>
    <submittedName>
        <fullName evidence="3 4">Nucleoside-diphosphate-sugar epimerase (WcaG)</fullName>
    </submittedName>
</protein>
<feature type="transmembrane region" description="Helical" evidence="1">
    <location>
        <begin position="361"/>
        <end position="382"/>
    </location>
</feature>
<dbReference type="EMBL" id="CAMXCM010000002">
    <property type="protein sequence ID" value="CAI3939470.1"/>
    <property type="molecule type" value="Genomic_DNA"/>
</dbReference>
<keyword evidence="1" id="KW-0472">Membrane</keyword>
<proteinExistence type="predicted"/>
<reference evidence="3" key="1">
    <citation type="submission" date="2022-10" db="EMBL/GenBank/DDBJ databases">
        <authorList>
            <person name="Botero Cardona J."/>
        </authorList>
    </citation>
    <scope>NUCLEOTIDE SEQUENCE</scope>
    <source>
        <strain evidence="3">LMG 31819</strain>
        <strain evidence="4">R-53529</strain>
    </source>
</reference>
<evidence type="ECO:0000313" key="4">
    <source>
        <dbReference type="EMBL" id="CAI3944040.1"/>
    </source>
</evidence>
<dbReference type="Pfam" id="PF13781">
    <property type="entry name" value="DoxX_3"/>
    <property type="match status" value="1"/>
</dbReference>